<dbReference type="SMART" id="SM00267">
    <property type="entry name" value="GGDEF"/>
    <property type="match status" value="1"/>
</dbReference>
<reference evidence="5 6" key="1">
    <citation type="submission" date="2014-09" db="EMBL/GenBank/DDBJ databases">
        <title>Genome sequencing of Methyloceanibacter caenitepidi Gela4.</title>
        <authorList>
            <person name="Takeuchi M."/>
            <person name="Susumu S."/>
            <person name="Kamagata Y."/>
            <person name="Oshima K."/>
            <person name="Hattori M."/>
            <person name="Iwasaki W."/>
        </authorList>
    </citation>
    <scope>NUCLEOTIDE SEQUENCE [LARGE SCALE GENOMIC DNA]</scope>
    <source>
        <strain evidence="5 6">Gela4</strain>
    </source>
</reference>
<evidence type="ECO:0000256" key="3">
    <source>
        <dbReference type="SAM" id="Phobius"/>
    </source>
</evidence>
<keyword evidence="3" id="KW-0472">Membrane</keyword>
<keyword evidence="3" id="KW-1133">Transmembrane helix</keyword>
<feature type="transmembrane region" description="Helical" evidence="3">
    <location>
        <begin position="133"/>
        <end position="155"/>
    </location>
</feature>
<feature type="transmembrane region" description="Helical" evidence="3">
    <location>
        <begin position="20"/>
        <end position="43"/>
    </location>
</feature>
<accession>A0A0A8K1K9</accession>
<dbReference type="GO" id="GO:0005886">
    <property type="term" value="C:plasma membrane"/>
    <property type="evidence" value="ECO:0007669"/>
    <property type="project" value="TreeGrafter"/>
</dbReference>
<dbReference type="Pfam" id="PF00990">
    <property type="entry name" value="GGDEF"/>
    <property type="match status" value="1"/>
</dbReference>
<dbReference type="InterPro" id="IPR050469">
    <property type="entry name" value="Diguanylate_Cyclase"/>
</dbReference>
<dbReference type="GO" id="GO:0043709">
    <property type="term" value="P:cell adhesion involved in single-species biofilm formation"/>
    <property type="evidence" value="ECO:0007669"/>
    <property type="project" value="TreeGrafter"/>
</dbReference>
<dbReference type="PROSITE" id="PS50887">
    <property type="entry name" value="GGDEF"/>
    <property type="match status" value="1"/>
</dbReference>
<dbReference type="AlphaFoldDB" id="A0A0A8K1K9"/>
<dbReference type="SUPFAM" id="SSF55073">
    <property type="entry name" value="Nucleotide cyclase"/>
    <property type="match status" value="1"/>
</dbReference>
<dbReference type="EMBL" id="AP014648">
    <property type="protein sequence ID" value="BAQ16810.1"/>
    <property type="molecule type" value="Genomic_DNA"/>
</dbReference>
<dbReference type="EC" id="2.7.7.65" evidence="1"/>
<dbReference type="Gene3D" id="3.30.70.270">
    <property type="match status" value="1"/>
</dbReference>
<protein>
    <recommendedName>
        <fullName evidence="1">diguanylate cyclase</fullName>
        <ecNumber evidence="1">2.7.7.65</ecNumber>
    </recommendedName>
</protein>
<keyword evidence="3" id="KW-0812">Transmembrane</keyword>
<evidence type="ECO:0000256" key="2">
    <source>
        <dbReference type="ARBA" id="ARBA00034247"/>
    </source>
</evidence>
<dbReference type="PANTHER" id="PTHR45138:SF9">
    <property type="entry name" value="DIGUANYLATE CYCLASE DGCM-RELATED"/>
    <property type="match status" value="1"/>
</dbReference>
<dbReference type="HOGENOM" id="CLU_000445_11_1_5"/>
<dbReference type="InterPro" id="IPR029787">
    <property type="entry name" value="Nucleotide_cyclase"/>
</dbReference>
<evidence type="ECO:0000259" key="4">
    <source>
        <dbReference type="PROSITE" id="PS50887"/>
    </source>
</evidence>
<name>A0A0A8K1K9_9HYPH</name>
<evidence type="ECO:0000313" key="5">
    <source>
        <dbReference type="EMBL" id="BAQ16810.1"/>
    </source>
</evidence>
<feature type="transmembrane region" description="Helical" evidence="3">
    <location>
        <begin position="103"/>
        <end position="121"/>
    </location>
</feature>
<dbReference type="Proteomes" id="UP000031643">
    <property type="component" value="Chromosome"/>
</dbReference>
<dbReference type="InterPro" id="IPR000160">
    <property type="entry name" value="GGDEF_dom"/>
</dbReference>
<dbReference type="CDD" id="cd01949">
    <property type="entry name" value="GGDEF"/>
    <property type="match status" value="1"/>
</dbReference>
<evidence type="ECO:0000313" key="6">
    <source>
        <dbReference type="Proteomes" id="UP000031643"/>
    </source>
</evidence>
<feature type="transmembrane region" description="Helical" evidence="3">
    <location>
        <begin position="167"/>
        <end position="190"/>
    </location>
</feature>
<gene>
    <name evidence="5" type="ORF">GL4_1352</name>
</gene>
<keyword evidence="6" id="KW-1185">Reference proteome</keyword>
<comment type="catalytic activity">
    <reaction evidence="2">
        <text>2 GTP = 3',3'-c-di-GMP + 2 diphosphate</text>
        <dbReference type="Rhea" id="RHEA:24898"/>
        <dbReference type="ChEBI" id="CHEBI:33019"/>
        <dbReference type="ChEBI" id="CHEBI:37565"/>
        <dbReference type="ChEBI" id="CHEBI:58805"/>
        <dbReference type="EC" id="2.7.7.65"/>
    </reaction>
</comment>
<feature type="transmembrane region" description="Helical" evidence="3">
    <location>
        <begin position="78"/>
        <end position="97"/>
    </location>
</feature>
<dbReference type="GO" id="GO:1902201">
    <property type="term" value="P:negative regulation of bacterial-type flagellum-dependent cell motility"/>
    <property type="evidence" value="ECO:0007669"/>
    <property type="project" value="TreeGrafter"/>
</dbReference>
<feature type="domain" description="GGDEF" evidence="4">
    <location>
        <begin position="233"/>
        <end position="366"/>
    </location>
</feature>
<dbReference type="NCBIfam" id="TIGR00254">
    <property type="entry name" value="GGDEF"/>
    <property type="match status" value="1"/>
</dbReference>
<organism evidence="5 6">
    <name type="scientific">Methyloceanibacter caenitepidi</name>
    <dbReference type="NCBI Taxonomy" id="1384459"/>
    <lineage>
        <taxon>Bacteria</taxon>
        <taxon>Pseudomonadati</taxon>
        <taxon>Pseudomonadota</taxon>
        <taxon>Alphaproteobacteria</taxon>
        <taxon>Hyphomicrobiales</taxon>
        <taxon>Hyphomicrobiaceae</taxon>
        <taxon>Methyloceanibacter</taxon>
    </lineage>
</organism>
<proteinExistence type="predicted"/>
<dbReference type="PANTHER" id="PTHR45138">
    <property type="entry name" value="REGULATORY COMPONENTS OF SENSORY TRANSDUCTION SYSTEM"/>
    <property type="match status" value="1"/>
</dbReference>
<dbReference type="KEGG" id="mcg:GL4_1352"/>
<feature type="transmembrane region" description="Helical" evidence="3">
    <location>
        <begin position="49"/>
        <end position="66"/>
    </location>
</feature>
<dbReference type="InterPro" id="IPR043128">
    <property type="entry name" value="Rev_trsase/Diguanyl_cyclase"/>
</dbReference>
<dbReference type="FunFam" id="3.30.70.270:FF:000001">
    <property type="entry name" value="Diguanylate cyclase domain protein"/>
    <property type="match status" value="1"/>
</dbReference>
<sequence length="401" mass="42540">MLLLTWGRDGWSLEAAPRFVGSWGLAILVLSLGGAAMLVSAIYGFTGGVLFGASLSILSAGMRWHAARLFAGRPSAPFRILLGPAAFLLGVSLGLAPSLDDRFVVVCSILAIYGFAAAYELNRMPDASQSWPAITLLVLASVSYVSWIPIAFTVPLESIAAAMTNQWLPFVVLATLLLRVALAFIVLSMAKERDEEEQRRCAQTDILTGLPNRRALFEVAEAVVERRVHGGGTPVSLMIADLDYFKDTNDTFGHTLGDEVLRLFAKVAQLSLGDNHVIGRLGGEEFAAILPGVGAEEAVDAAERLRARFAESAGFVSGLPVGATVSIGVTADLHVDSGLSTLFRRADAALYAAKSAGRNRVVFIGPDDTAVPVGEGRVVRTSPTRLFAGPGLLEFSQVRSA</sequence>
<dbReference type="STRING" id="1384459.GL4_1352"/>
<dbReference type="GO" id="GO:0052621">
    <property type="term" value="F:diguanylate cyclase activity"/>
    <property type="evidence" value="ECO:0007669"/>
    <property type="project" value="UniProtKB-EC"/>
</dbReference>
<evidence type="ECO:0000256" key="1">
    <source>
        <dbReference type="ARBA" id="ARBA00012528"/>
    </source>
</evidence>